<dbReference type="Gene3D" id="1.10.8.10">
    <property type="entry name" value="DNA helicase RuvA subunit, C-terminal domain"/>
    <property type="match status" value="1"/>
</dbReference>
<comment type="caution">
    <text evidence="2">The sequence shown here is derived from an EMBL/GenBank/DDBJ whole genome shotgun (WGS) entry which is preliminary data.</text>
</comment>
<feature type="region of interest" description="Disordered" evidence="1">
    <location>
        <begin position="156"/>
        <end position="191"/>
    </location>
</feature>
<dbReference type="GO" id="GO:0005634">
    <property type="term" value="C:nucleus"/>
    <property type="evidence" value="ECO:0007669"/>
    <property type="project" value="TreeGrafter"/>
</dbReference>
<dbReference type="AlphaFoldDB" id="A0AAV2HKG7"/>
<dbReference type="EMBL" id="CAXITT010000174">
    <property type="protein sequence ID" value="CAL1534515.1"/>
    <property type="molecule type" value="Genomic_DNA"/>
</dbReference>
<gene>
    <name evidence="2" type="ORF">GSLYS_00008475001</name>
</gene>
<dbReference type="SMART" id="SM00238">
    <property type="entry name" value="BIR"/>
    <property type="match status" value="1"/>
</dbReference>
<accession>A0AAV2HKG7</accession>
<feature type="compositionally biased region" description="Basic and acidic residues" evidence="1">
    <location>
        <begin position="289"/>
        <end position="304"/>
    </location>
</feature>
<organism evidence="2 3">
    <name type="scientific">Lymnaea stagnalis</name>
    <name type="common">Great pond snail</name>
    <name type="synonym">Helix stagnalis</name>
    <dbReference type="NCBI Taxonomy" id="6523"/>
    <lineage>
        <taxon>Eukaryota</taxon>
        <taxon>Metazoa</taxon>
        <taxon>Spiralia</taxon>
        <taxon>Lophotrochozoa</taxon>
        <taxon>Mollusca</taxon>
        <taxon>Gastropoda</taxon>
        <taxon>Heterobranchia</taxon>
        <taxon>Euthyneura</taxon>
        <taxon>Panpulmonata</taxon>
        <taxon>Hygrophila</taxon>
        <taxon>Lymnaeoidea</taxon>
        <taxon>Lymnaeidae</taxon>
        <taxon>Lymnaea</taxon>
    </lineage>
</organism>
<dbReference type="CDD" id="cd00022">
    <property type="entry name" value="BIR"/>
    <property type="match status" value="1"/>
</dbReference>
<feature type="compositionally biased region" description="Basic and acidic residues" evidence="1">
    <location>
        <begin position="156"/>
        <end position="172"/>
    </location>
</feature>
<dbReference type="PROSITE" id="PS01282">
    <property type="entry name" value="BIR_REPEAT_1"/>
    <property type="match status" value="1"/>
</dbReference>
<feature type="compositionally biased region" description="Polar residues" evidence="1">
    <location>
        <begin position="226"/>
        <end position="238"/>
    </location>
</feature>
<feature type="compositionally biased region" description="Polar residues" evidence="1">
    <location>
        <begin position="246"/>
        <end position="265"/>
    </location>
</feature>
<dbReference type="Gene3D" id="1.10.1170.10">
    <property type="entry name" value="Inhibitor Of Apoptosis Protein (2mihbC-IAP-1), Chain A"/>
    <property type="match status" value="1"/>
</dbReference>
<dbReference type="GO" id="GO:0031398">
    <property type="term" value="P:positive regulation of protein ubiquitination"/>
    <property type="evidence" value="ECO:0007669"/>
    <property type="project" value="TreeGrafter"/>
</dbReference>
<feature type="compositionally biased region" description="Basic and acidic residues" evidence="1">
    <location>
        <begin position="272"/>
        <end position="282"/>
    </location>
</feature>
<dbReference type="GO" id="GO:0061630">
    <property type="term" value="F:ubiquitin protein ligase activity"/>
    <property type="evidence" value="ECO:0007669"/>
    <property type="project" value="TreeGrafter"/>
</dbReference>
<dbReference type="GO" id="GO:0043027">
    <property type="term" value="F:cysteine-type endopeptidase inhibitor activity involved in apoptotic process"/>
    <property type="evidence" value="ECO:0007669"/>
    <property type="project" value="TreeGrafter"/>
</dbReference>
<dbReference type="InterPro" id="IPR050784">
    <property type="entry name" value="IAP"/>
</dbReference>
<feature type="region of interest" description="Disordered" evidence="1">
    <location>
        <begin position="220"/>
        <end position="304"/>
    </location>
</feature>
<feature type="region of interest" description="Disordered" evidence="1">
    <location>
        <begin position="1"/>
        <end position="33"/>
    </location>
</feature>
<dbReference type="Proteomes" id="UP001497497">
    <property type="component" value="Unassembled WGS sequence"/>
</dbReference>
<proteinExistence type="predicted"/>
<dbReference type="GO" id="GO:0005737">
    <property type="term" value="C:cytoplasm"/>
    <property type="evidence" value="ECO:0007669"/>
    <property type="project" value="TreeGrafter"/>
</dbReference>
<dbReference type="PROSITE" id="PS50143">
    <property type="entry name" value="BIR_REPEAT_2"/>
    <property type="match status" value="1"/>
</dbReference>
<dbReference type="InterPro" id="IPR001370">
    <property type="entry name" value="BIR_rpt"/>
</dbReference>
<feature type="compositionally biased region" description="Acidic residues" evidence="1">
    <location>
        <begin position="7"/>
        <end position="22"/>
    </location>
</feature>
<dbReference type="PANTHER" id="PTHR10044">
    <property type="entry name" value="INHIBITOR OF APOPTOSIS"/>
    <property type="match status" value="1"/>
</dbReference>
<dbReference type="PANTHER" id="PTHR10044:SF139">
    <property type="entry name" value="DEATH-ASSOCIATED INHIBITOR OF APOPTOSIS 2"/>
    <property type="match status" value="1"/>
</dbReference>
<dbReference type="GO" id="GO:0051726">
    <property type="term" value="P:regulation of cell cycle"/>
    <property type="evidence" value="ECO:0007669"/>
    <property type="project" value="TreeGrafter"/>
</dbReference>
<evidence type="ECO:0000256" key="1">
    <source>
        <dbReference type="SAM" id="MobiDB-lite"/>
    </source>
</evidence>
<keyword evidence="3" id="KW-1185">Reference proteome</keyword>
<evidence type="ECO:0000313" key="2">
    <source>
        <dbReference type="EMBL" id="CAL1534515.1"/>
    </source>
</evidence>
<sequence>MAVLAPTEEDNDDEDEFLDDNDPPIHVNPINEPPRDRALADLGVHLRPRPWVNISDDVSCLQPHLECGAQAPAPQAQQMLITETQLGTSLQHCCKAIGSSESRGESHLVKTQCLAPELKARLMPKKKADASNGNDAEQLLQENTRKVPSTQAALSFEKEAGTRPRWTDKELHPISPISDPVDGNEPRVNLPAAKGATSAENYSYFTETNSDQAITAAASGCDDINQPPTSQKLFTSDPNNPPPQNKPTSNHLQHPNINSQASPSRSVKPPKHPVDSTTRSHEQSLSLQDQEHHYEKPKDPEYATPAKRLDTFRGWPPDVPVTEENLVKSGLYYEGDGDQVRCFHCGGAIKRWEPGDDPDVEHARWYPNCGYIRQYKGQAFVDTVRIIKNELSHGRQITLTQVEAAMNRFEAAESNGIALSSDVIMKQLTEEHNTTDETNGAMATSGAIEIGTKKEPSD</sequence>
<evidence type="ECO:0000313" key="3">
    <source>
        <dbReference type="Proteomes" id="UP001497497"/>
    </source>
</evidence>
<dbReference type="GO" id="GO:0043066">
    <property type="term" value="P:negative regulation of apoptotic process"/>
    <property type="evidence" value="ECO:0007669"/>
    <property type="project" value="TreeGrafter"/>
</dbReference>
<name>A0AAV2HKG7_LYMST</name>
<feature type="region of interest" description="Disordered" evidence="1">
    <location>
        <begin position="432"/>
        <end position="458"/>
    </location>
</feature>
<dbReference type="SUPFAM" id="SSF57924">
    <property type="entry name" value="Inhibitor of apoptosis (IAP) repeat"/>
    <property type="match status" value="1"/>
</dbReference>
<dbReference type="Pfam" id="PF00653">
    <property type="entry name" value="BIR"/>
    <property type="match status" value="1"/>
</dbReference>
<reference evidence="2 3" key="1">
    <citation type="submission" date="2024-04" db="EMBL/GenBank/DDBJ databases">
        <authorList>
            <consortium name="Genoscope - CEA"/>
            <person name="William W."/>
        </authorList>
    </citation>
    <scope>NUCLEOTIDE SEQUENCE [LARGE SCALE GENOMIC DNA]</scope>
</reference>
<protein>
    <submittedName>
        <fullName evidence="2">Uncharacterized protein</fullName>
    </submittedName>
</protein>